<feature type="region of interest" description="Disordered" evidence="9">
    <location>
        <begin position="391"/>
        <end position="410"/>
    </location>
</feature>
<dbReference type="STRING" id="1664694.A0A0N1H921"/>
<evidence type="ECO:0000256" key="8">
    <source>
        <dbReference type="ARBA" id="ARBA00035185"/>
    </source>
</evidence>
<dbReference type="GO" id="GO:0003735">
    <property type="term" value="F:structural constituent of ribosome"/>
    <property type="evidence" value="ECO:0007669"/>
    <property type="project" value="TreeGrafter"/>
</dbReference>
<evidence type="ECO:0000256" key="3">
    <source>
        <dbReference type="ARBA" id="ARBA00022980"/>
    </source>
</evidence>
<evidence type="ECO:0000256" key="4">
    <source>
        <dbReference type="ARBA" id="ARBA00023015"/>
    </source>
</evidence>
<dbReference type="AlphaFoldDB" id="A0A0N1H921"/>
<dbReference type="GO" id="GO:0003697">
    <property type="term" value="F:single-stranded DNA binding"/>
    <property type="evidence" value="ECO:0007669"/>
    <property type="project" value="InterPro"/>
</dbReference>
<protein>
    <recommendedName>
        <fullName evidence="8">Large ribosomal subunit protein mL67</fullName>
    </recommendedName>
</protein>
<comment type="similarity">
    <text evidence="2">Belongs to the mitochondrion-specific ribosomal protein mL67 family.</text>
</comment>
<evidence type="ECO:0000256" key="5">
    <source>
        <dbReference type="ARBA" id="ARBA00023128"/>
    </source>
</evidence>
<comment type="caution">
    <text evidence="10">The sequence shown here is derived from an EMBL/GenBank/DDBJ whole genome shotgun (WGS) entry which is preliminary data.</text>
</comment>
<sequence length="571" mass="64184">MPQLVFHGKKTVPSGIKRDSWRPYFSVHFPQTDNGKRLGLSTYRRLREFSMRRQLDPDSGYLTVKQEDLDAEVGRKGDPLSLKQKHEENILWIRGVGERMNLWQRQRKLMNQKATAVADVAFALELVMDKLKSGADLDAGESLVTKTAGQLANRGRRAQRTLKHKRSLEAQKAAELEQRSDLVDGESYREGNLRMDKFTAAMVALEHDGAVVAREDRKVVDMLEIPDRQLSDTYQTGTGVQILWADLRDGTFAPKWPEDVFHGELQPMALHKKLVTRNIVSEFEDDDEVGRQQQEAFVISGRNIHVHGRQLFRTNDNPSGMPKGPFDEERSLGWNEREVQRKEMQHFRKLVKEIEALTRPTPLRFSEPGSATAQNPQEAAISSNASSLLMADKTADEAAEEPTSSNETSLKAIEAADPDGYTVASEFVAQHRQKNAEVAAIRAAKVEAAAARRERAKLQRLGAENSDGTMESRKEDGSGTIVQVDSEEGKQGEYEVETVQKKRRWETESEAVQRLMQLRERRRRGGALVYEGEPYDSDLSSEASPSIDSSGVVVPQSRGFMATVKGWLGRS</sequence>
<keyword evidence="11" id="KW-1185">Reference proteome</keyword>
<feature type="compositionally biased region" description="Polar residues" evidence="9">
    <location>
        <begin position="538"/>
        <end position="549"/>
    </location>
</feature>
<keyword evidence="7" id="KW-0687">Ribonucleoprotein</keyword>
<evidence type="ECO:0000256" key="2">
    <source>
        <dbReference type="ARBA" id="ARBA00010741"/>
    </source>
</evidence>
<dbReference type="PANTHER" id="PTHR28184:SF1">
    <property type="entry name" value="LARGE RIBOSOMAL SUBUNIT PROTEIN ML67"/>
    <property type="match status" value="1"/>
</dbReference>
<evidence type="ECO:0000256" key="1">
    <source>
        <dbReference type="ARBA" id="ARBA00004173"/>
    </source>
</evidence>
<name>A0A0N1H921_9EURO</name>
<evidence type="ECO:0000256" key="6">
    <source>
        <dbReference type="ARBA" id="ARBA00023163"/>
    </source>
</evidence>
<organism evidence="10 11">
    <name type="scientific">Cyphellophora attinorum</name>
    <dbReference type="NCBI Taxonomy" id="1664694"/>
    <lineage>
        <taxon>Eukaryota</taxon>
        <taxon>Fungi</taxon>
        <taxon>Dikarya</taxon>
        <taxon>Ascomycota</taxon>
        <taxon>Pezizomycotina</taxon>
        <taxon>Eurotiomycetes</taxon>
        <taxon>Chaetothyriomycetidae</taxon>
        <taxon>Chaetothyriales</taxon>
        <taxon>Cyphellophoraceae</taxon>
        <taxon>Cyphellophora</taxon>
    </lineage>
</organism>
<accession>A0A0N1H921</accession>
<dbReference type="OrthoDB" id="5333655at2759"/>
<dbReference type="GeneID" id="28736265"/>
<keyword evidence="3" id="KW-0689">Ribosomal protein</keyword>
<evidence type="ECO:0000256" key="9">
    <source>
        <dbReference type="SAM" id="MobiDB-lite"/>
    </source>
</evidence>
<feature type="region of interest" description="Disordered" evidence="9">
    <location>
        <begin position="529"/>
        <end position="553"/>
    </location>
</feature>
<dbReference type="GO" id="GO:0005739">
    <property type="term" value="C:mitochondrion"/>
    <property type="evidence" value="ECO:0007669"/>
    <property type="project" value="UniProtKB-SubCell"/>
</dbReference>
<evidence type="ECO:0000313" key="11">
    <source>
        <dbReference type="Proteomes" id="UP000038010"/>
    </source>
</evidence>
<dbReference type="InterPro" id="IPR024629">
    <property type="entry name" value="Ribosomal_mL67"/>
</dbReference>
<dbReference type="GO" id="GO:1990904">
    <property type="term" value="C:ribonucleoprotein complex"/>
    <property type="evidence" value="ECO:0007669"/>
    <property type="project" value="UniProtKB-KW"/>
</dbReference>
<dbReference type="VEuPathDB" id="FungiDB:AB675_4258"/>
<keyword evidence="6" id="KW-0804">Transcription</keyword>
<comment type="subcellular location">
    <subcellularLocation>
        <location evidence="1">Mitochondrion</location>
    </subcellularLocation>
</comment>
<keyword evidence="4" id="KW-0805">Transcription regulation</keyword>
<dbReference type="RefSeq" id="XP_017998525.1">
    <property type="nucleotide sequence ID" value="XM_018144385.1"/>
</dbReference>
<reference evidence="10 11" key="1">
    <citation type="submission" date="2015-06" db="EMBL/GenBank/DDBJ databases">
        <title>Draft genome of the ant-associated black yeast Phialophora attae CBS 131958.</title>
        <authorList>
            <person name="Moreno L.F."/>
            <person name="Stielow B.J."/>
            <person name="de Hoog S."/>
            <person name="Vicente V.A."/>
            <person name="Weiss V.A."/>
            <person name="de Vries M."/>
            <person name="Cruz L.M."/>
            <person name="Souza E.M."/>
        </authorList>
    </citation>
    <scope>NUCLEOTIDE SEQUENCE [LARGE SCALE GENOMIC DNA]</scope>
    <source>
        <strain evidence="10 11">CBS 131958</strain>
    </source>
</reference>
<dbReference type="EMBL" id="LFJN01000018">
    <property type="protein sequence ID" value="KPI38562.1"/>
    <property type="molecule type" value="Genomic_DNA"/>
</dbReference>
<dbReference type="Pfam" id="PF12829">
    <property type="entry name" value="Mhr1"/>
    <property type="match status" value="1"/>
</dbReference>
<dbReference type="GO" id="GO:0000150">
    <property type="term" value="F:DNA strand exchange activity"/>
    <property type="evidence" value="ECO:0007669"/>
    <property type="project" value="InterPro"/>
</dbReference>
<dbReference type="Proteomes" id="UP000038010">
    <property type="component" value="Unassembled WGS sequence"/>
</dbReference>
<proteinExistence type="inferred from homology"/>
<evidence type="ECO:0000256" key="7">
    <source>
        <dbReference type="ARBA" id="ARBA00023274"/>
    </source>
</evidence>
<dbReference type="GO" id="GO:0005840">
    <property type="term" value="C:ribosome"/>
    <property type="evidence" value="ECO:0007669"/>
    <property type="project" value="UniProtKB-KW"/>
</dbReference>
<evidence type="ECO:0000313" key="10">
    <source>
        <dbReference type="EMBL" id="KPI38562.1"/>
    </source>
</evidence>
<dbReference type="PANTHER" id="PTHR28184">
    <property type="entry name" value="MITOCHONDRIAL HOMOLOGOUS RECOMBINATION PROTEIN 1"/>
    <property type="match status" value="1"/>
</dbReference>
<keyword evidence="5" id="KW-0496">Mitochondrion</keyword>
<gene>
    <name evidence="10" type="ORF">AB675_4258</name>
</gene>